<dbReference type="PANTHER" id="PTHR30399">
    <property type="entry name" value="UNCHARACTERIZED PROTEIN YGJP"/>
    <property type="match status" value="1"/>
</dbReference>
<evidence type="ECO:0000313" key="2">
    <source>
        <dbReference type="EMBL" id="HJB27373.1"/>
    </source>
</evidence>
<evidence type="ECO:0000313" key="3">
    <source>
        <dbReference type="Proteomes" id="UP000823842"/>
    </source>
</evidence>
<sequence>MNKTKLSEKERLEYRKKAKLLFRQRAEYYASVMGVTFNRIAIREQRTRWGSCSSKKNLNFNWKLLLAPPEVLDYVVVHELCHLKQMNHSRVFWAEVAAILPDYKERKKWLREHGADLMSV</sequence>
<accession>A0A9D2RUN0</accession>
<dbReference type="InterPro" id="IPR002725">
    <property type="entry name" value="YgjP-like_metallopeptidase"/>
</dbReference>
<dbReference type="Pfam" id="PF01863">
    <property type="entry name" value="YgjP-like"/>
    <property type="match status" value="1"/>
</dbReference>
<dbReference type="Proteomes" id="UP000823842">
    <property type="component" value="Unassembled WGS sequence"/>
</dbReference>
<dbReference type="AlphaFoldDB" id="A0A9D2RUN0"/>
<protein>
    <submittedName>
        <fullName evidence="2">M48 family metallopeptidase</fullName>
    </submittedName>
</protein>
<dbReference type="PANTHER" id="PTHR30399:SF1">
    <property type="entry name" value="UTP PYROPHOSPHATASE"/>
    <property type="match status" value="1"/>
</dbReference>
<gene>
    <name evidence="2" type="ORF">IAA06_01070</name>
</gene>
<proteinExistence type="predicted"/>
<dbReference type="Gene3D" id="3.30.2010.10">
    <property type="entry name" value="Metalloproteases ('zincins'), catalytic domain"/>
    <property type="match status" value="1"/>
</dbReference>
<dbReference type="InterPro" id="IPR053136">
    <property type="entry name" value="UTP_pyrophosphatase-like"/>
</dbReference>
<feature type="domain" description="YgjP-like metallopeptidase" evidence="1">
    <location>
        <begin position="13"/>
        <end position="113"/>
    </location>
</feature>
<evidence type="ECO:0000259" key="1">
    <source>
        <dbReference type="Pfam" id="PF01863"/>
    </source>
</evidence>
<organism evidence="2 3">
    <name type="scientific">Candidatus Blautia faecavium</name>
    <dbReference type="NCBI Taxonomy" id="2838487"/>
    <lineage>
        <taxon>Bacteria</taxon>
        <taxon>Bacillati</taxon>
        <taxon>Bacillota</taxon>
        <taxon>Clostridia</taxon>
        <taxon>Lachnospirales</taxon>
        <taxon>Lachnospiraceae</taxon>
        <taxon>Blautia</taxon>
    </lineage>
</organism>
<comment type="caution">
    <text evidence="2">The sequence shown here is derived from an EMBL/GenBank/DDBJ whole genome shotgun (WGS) entry which is preliminary data.</text>
</comment>
<name>A0A9D2RUN0_9FIRM</name>
<reference evidence="2" key="2">
    <citation type="submission" date="2021-04" db="EMBL/GenBank/DDBJ databases">
        <authorList>
            <person name="Gilroy R."/>
        </authorList>
    </citation>
    <scope>NUCLEOTIDE SEQUENCE</scope>
    <source>
        <strain evidence="2">ChiSjej1B19-5720</strain>
    </source>
</reference>
<reference evidence="2" key="1">
    <citation type="journal article" date="2021" name="PeerJ">
        <title>Extensive microbial diversity within the chicken gut microbiome revealed by metagenomics and culture.</title>
        <authorList>
            <person name="Gilroy R."/>
            <person name="Ravi A."/>
            <person name="Getino M."/>
            <person name="Pursley I."/>
            <person name="Horton D.L."/>
            <person name="Alikhan N.F."/>
            <person name="Baker D."/>
            <person name="Gharbi K."/>
            <person name="Hall N."/>
            <person name="Watson M."/>
            <person name="Adriaenssens E.M."/>
            <person name="Foster-Nyarko E."/>
            <person name="Jarju S."/>
            <person name="Secka A."/>
            <person name="Antonio M."/>
            <person name="Oren A."/>
            <person name="Chaudhuri R.R."/>
            <person name="La Ragione R."/>
            <person name="Hildebrand F."/>
            <person name="Pallen M.J."/>
        </authorList>
    </citation>
    <scope>NUCLEOTIDE SEQUENCE</scope>
    <source>
        <strain evidence="2">ChiSjej1B19-5720</strain>
    </source>
</reference>
<dbReference type="CDD" id="cd07344">
    <property type="entry name" value="M48_yhfN_like"/>
    <property type="match status" value="1"/>
</dbReference>
<dbReference type="EMBL" id="DWYZ01000026">
    <property type="protein sequence ID" value="HJB27373.1"/>
    <property type="molecule type" value="Genomic_DNA"/>
</dbReference>